<keyword evidence="13" id="KW-0687">Ribonucleoprotein</keyword>
<accession>A0AAD4MG56</accession>
<evidence type="ECO:0000256" key="3">
    <source>
        <dbReference type="ARBA" id="ARBA00007596"/>
    </source>
</evidence>
<dbReference type="GO" id="GO:0005840">
    <property type="term" value="C:ribosome"/>
    <property type="evidence" value="ECO:0007669"/>
    <property type="project" value="UniProtKB-KW"/>
</dbReference>
<evidence type="ECO:0000256" key="9">
    <source>
        <dbReference type="ARBA" id="ARBA00022989"/>
    </source>
</evidence>
<dbReference type="GO" id="GO:0043001">
    <property type="term" value="P:Golgi to plasma membrane protein transport"/>
    <property type="evidence" value="ECO:0007669"/>
    <property type="project" value="TreeGrafter"/>
</dbReference>
<keyword evidence="6" id="KW-0547">Nucleotide-binding</keyword>
<evidence type="ECO:0000256" key="5">
    <source>
        <dbReference type="ARBA" id="ARBA00022692"/>
    </source>
</evidence>
<dbReference type="GO" id="GO:0006886">
    <property type="term" value="P:intracellular protein transport"/>
    <property type="evidence" value="ECO:0007669"/>
    <property type="project" value="TreeGrafter"/>
</dbReference>
<dbReference type="SUPFAM" id="SSF52540">
    <property type="entry name" value="P-loop containing nucleoside triphosphate hydrolases"/>
    <property type="match status" value="1"/>
</dbReference>
<dbReference type="PANTHER" id="PTHR45909:SF1">
    <property type="entry name" value="ADP-RIBOSYLATION FACTOR-RELATED PROTEIN 1"/>
    <property type="match status" value="1"/>
</dbReference>
<dbReference type="GO" id="GO:0005525">
    <property type="term" value="F:GTP binding"/>
    <property type="evidence" value="ECO:0007669"/>
    <property type="project" value="UniProtKB-KW"/>
</dbReference>
<keyword evidence="7" id="KW-0256">Endoplasmic reticulum</keyword>
<dbReference type="InterPro" id="IPR038584">
    <property type="entry name" value="Ribosomal_bL33_sf"/>
</dbReference>
<evidence type="ECO:0000256" key="8">
    <source>
        <dbReference type="ARBA" id="ARBA00022980"/>
    </source>
</evidence>
<dbReference type="InterPro" id="IPR027417">
    <property type="entry name" value="P-loop_NTPase"/>
</dbReference>
<feature type="transmembrane region" description="Helical" evidence="14">
    <location>
        <begin position="12"/>
        <end position="29"/>
    </location>
</feature>
<keyword evidence="10" id="KW-0342">GTP-binding</keyword>
<dbReference type="GO" id="GO:0005789">
    <property type="term" value="C:endoplasmic reticulum membrane"/>
    <property type="evidence" value="ECO:0007669"/>
    <property type="project" value="UniProtKB-SubCell"/>
</dbReference>
<dbReference type="Proteomes" id="UP001201812">
    <property type="component" value="Unassembled WGS sequence"/>
</dbReference>
<protein>
    <recommendedName>
        <fullName evidence="4">Signal recognition particle receptor subunit beta</fullName>
    </recommendedName>
</protein>
<keyword evidence="12 15" id="KW-0675">Receptor</keyword>
<evidence type="ECO:0000256" key="7">
    <source>
        <dbReference type="ARBA" id="ARBA00022824"/>
    </source>
</evidence>
<sequence>MAVASSSKSAKYVVVKLASVISGSTIYWIRPKTAEKAATIAFDKAIGQNVLFKESEKVKSKSLLFDHVKKKFGISEMFVDGAKVSQTNTGDSILMTFGGTSFLIPALATFALLVLTILIYLLWQKYASKADAIILVGLNDSGKTRIFTKLIDSGNNWSSYTSMKENLFTEYLTKNGSRCRLIDYPGAESLRKNLFLKWFNAERKNIKCIVFVVDSSTFSANSKDVAAFMYDALYESRKSVPLLIACNKQDIENASTPQNIRNELEKEFGLINVSRQASLSSTDGDSSKRLLTENGADFRWNDLRGAKFTFIECSANDDEPLDEVISWIDSL</sequence>
<keyword evidence="5 14" id="KW-0812">Transmembrane</keyword>
<keyword evidence="9 14" id="KW-1133">Transmembrane helix</keyword>
<dbReference type="Gene3D" id="2.20.28.120">
    <property type="entry name" value="Ribosomal protein L33"/>
    <property type="match status" value="1"/>
</dbReference>
<evidence type="ECO:0000256" key="6">
    <source>
        <dbReference type="ARBA" id="ARBA00022741"/>
    </source>
</evidence>
<keyword evidence="16" id="KW-1185">Reference proteome</keyword>
<evidence type="ECO:0000256" key="4">
    <source>
        <dbReference type="ARBA" id="ARBA00020256"/>
    </source>
</evidence>
<evidence type="ECO:0000256" key="1">
    <source>
        <dbReference type="ARBA" id="ARBA00004389"/>
    </source>
</evidence>
<organism evidence="15 16">
    <name type="scientific">Ditylenchus destructor</name>
    <dbReference type="NCBI Taxonomy" id="166010"/>
    <lineage>
        <taxon>Eukaryota</taxon>
        <taxon>Metazoa</taxon>
        <taxon>Ecdysozoa</taxon>
        <taxon>Nematoda</taxon>
        <taxon>Chromadorea</taxon>
        <taxon>Rhabditida</taxon>
        <taxon>Tylenchina</taxon>
        <taxon>Tylenchomorpha</taxon>
        <taxon>Sphaerularioidea</taxon>
        <taxon>Anguinidae</taxon>
        <taxon>Anguininae</taxon>
        <taxon>Ditylenchus</taxon>
    </lineage>
</organism>
<dbReference type="AlphaFoldDB" id="A0AAD4MG56"/>
<keyword evidence="11 14" id="KW-0472">Membrane</keyword>
<dbReference type="Gene3D" id="3.40.50.300">
    <property type="entry name" value="P-loop containing nucleotide triphosphate hydrolases"/>
    <property type="match status" value="1"/>
</dbReference>
<evidence type="ECO:0000313" key="15">
    <source>
        <dbReference type="EMBL" id="KAI1693361.1"/>
    </source>
</evidence>
<dbReference type="GO" id="GO:0003924">
    <property type="term" value="F:GTPase activity"/>
    <property type="evidence" value="ECO:0007669"/>
    <property type="project" value="TreeGrafter"/>
</dbReference>
<evidence type="ECO:0000256" key="13">
    <source>
        <dbReference type="ARBA" id="ARBA00023274"/>
    </source>
</evidence>
<dbReference type="Pfam" id="PF09439">
    <property type="entry name" value="SRPRB"/>
    <property type="match status" value="1"/>
</dbReference>
<dbReference type="PANTHER" id="PTHR45909">
    <property type="entry name" value="ADP-RIBOSYLATION FACTOR-RELATED PROTEIN 1"/>
    <property type="match status" value="1"/>
</dbReference>
<evidence type="ECO:0000313" key="16">
    <source>
        <dbReference type="Proteomes" id="UP001201812"/>
    </source>
</evidence>
<evidence type="ECO:0000256" key="11">
    <source>
        <dbReference type="ARBA" id="ARBA00023136"/>
    </source>
</evidence>
<comment type="caution">
    <text evidence="15">The sequence shown here is derived from an EMBL/GenBank/DDBJ whole genome shotgun (WGS) entry which is preliminary data.</text>
</comment>
<dbReference type="GO" id="GO:0005794">
    <property type="term" value="C:Golgi apparatus"/>
    <property type="evidence" value="ECO:0007669"/>
    <property type="project" value="TreeGrafter"/>
</dbReference>
<dbReference type="GO" id="GO:0034067">
    <property type="term" value="P:protein localization to Golgi apparatus"/>
    <property type="evidence" value="ECO:0007669"/>
    <property type="project" value="TreeGrafter"/>
</dbReference>
<comment type="similarity">
    <text evidence="3">Belongs to the bacterial ribosomal protein bL33 family.</text>
</comment>
<comment type="similarity">
    <text evidence="2">Belongs to the SRP receptor beta subunit family.</text>
</comment>
<name>A0AAD4MG56_9BILA</name>
<dbReference type="InterPro" id="IPR024156">
    <property type="entry name" value="Small_GTPase_ARF"/>
</dbReference>
<reference evidence="15" key="1">
    <citation type="submission" date="2022-01" db="EMBL/GenBank/DDBJ databases">
        <title>Genome Sequence Resource for Two Populations of Ditylenchus destructor, the Migratory Endoparasitic Phytonematode.</title>
        <authorList>
            <person name="Zhang H."/>
            <person name="Lin R."/>
            <person name="Xie B."/>
        </authorList>
    </citation>
    <scope>NUCLEOTIDE SEQUENCE</scope>
    <source>
        <strain evidence="15">BazhouSP</strain>
    </source>
</reference>
<comment type="subcellular location">
    <subcellularLocation>
        <location evidence="1">Endoplasmic reticulum membrane</location>
        <topology evidence="1">Single-pass membrane protein</topology>
    </subcellularLocation>
</comment>
<proteinExistence type="inferred from homology"/>
<keyword evidence="8" id="KW-0689">Ribosomal protein</keyword>
<evidence type="ECO:0000256" key="10">
    <source>
        <dbReference type="ARBA" id="ARBA00023134"/>
    </source>
</evidence>
<dbReference type="EMBL" id="JAKKPZ010000640">
    <property type="protein sequence ID" value="KAI1693361.1"/>
    <property type="molecule type" value="Genomic_DNA"/>
</dbReference>
<gene>
    <name evidence="15" type="ORF">DdX_20708</name>
</gene>
<evidence type="ECO:0000256" key="12">
    <source>
        <dbReference type="ARBA" id="ARBA00023170"/>
    </source>
</evidence>
<evidence type="ECO:0000256" key="14">
    <source>
        <dbReference type="SAM" id="Phobius"/>
    </source>
</evidence>
<dbReference type="InterPro" id="IPR019009">
    <property type="entry name" value="SRP_receptor_beta_su"/>
</dbReference>
<dbReference type="GO" id="GO:1990904">
    <property type="term" value="C:ribonucleoprotein complex"/>
    <property type="evidence" value="ECO:0007669"/>
    <property type="project" value="UniProtKB-KW"/>
</dbReference>
<feature type="transmembrane region" description="Helical" evidence="14">
    <location>
        <begin position="102"/>
        <end position="123"/>
    </location>
</feature>
<evidence type="ECO:0000256" key="2">
    <source>
        <dbReference type="ARBA" id="ARBA00005619"/>
    </source>
</evidence>